<dbReference type="EMBL" id="JABFOQ010000027">
    <property type="protein sequence ID" value="NOJ76258.1"/>
    <property type="molecule type" value="Genomic_DNA"/>
</dbReference>
<evidence type="ECO:0000313" key="2">
    <source>
        <dbReference type="Proteomes" id="UP000580344"/>
    </source>
</evidence>
<gene>
    <name evidence="1" type="ORF">HMH06_10520</name>
</gene>
<name>A0ABX1WP38_9FLAO</name>
<dbReference type="RefSeq" id="WP_171623552.1">
    <property type="nucleotide sequence ID" value="NZ_CP053698.1"/>
</dbReference>
<comment type="caution">
    <text evidence="1">The sequence shown here is derived from an EMBL/GenBank/DDBJ whole genome shotgun (WGS) entry which is preliminary data.</text>
</comment>
<organism evidence="1 2">
    <name type="scientific">Empedobacter stercoris</name>
    <dbReference type="NCBI Taxonomy" id="1628248"/>
    <lineage>
        <taxon>Bacteria</taxon>
        <taxon>Pseudomonadati</taxon>
        <taxon>Bacteroidota</taxon>
        <taxon>Flavobacteriia</taxon>
        <taxon>Flavobacteriales</taxon>
        <taxon>Weeksellaceae</taxon>
        <taxon>Empedobacter</taxon>
    </lineage>
</organism>
<dbReference type="Proteomes" id="UP000580344">
    <property type="component" value="Unassembled WGS sequence"/>
</dbReference>
<dbReference type="Pfam" id="PF18845">
    <property type="entry name" value="baeRF_family3"/>
    <property type="match status" value="1"/>
</dbReference>
<reference evidence="1 2" key="1">
    <citation type="submission" date="2020-05" db="EMBL/GenBank/DDBJ databases">
        <title>Tigecycline resistant gene in Empedobacter stercoris.</title>
        <authorList>
            <person name="Chen Y."/>
            <person name="Cheng Y."/>
            <person name="Zhou K."/>
        </authorList>
    </citation>
    <scope>NUCLEOTIDE SEQUENCE [LARGE SCALE GENOMIC DNA]</scope>
    <source>
        <strain evidence="1 2">ES202</strain>
    </source>
</reference>
<keyword evidence="2" id="KW-1185">Reference proteome</keyword>
<proteinExistence type="predicted"/>
<protein>
    <submittedName>
        <fullName evidence="1">Uncharacterized protein</fullName>
    </submittedName>
</protein>
<sequence>MSIKEQLLTLATEKNSPCITIAFNTHRTSPDNQQDAIKLKNLAKEAEDRLLEIHSKREIPDILEKLENIAEELEVHKNLESLHIYISKDTFEFIRTDIPITHEGVWIDETFHIRPLIKVMNRVTEYLVLYLTKKGVHLYQAINDSIVQEIENDDFPFTENNYNLSSLFSKTDEQKNKIKDFFNQIDKSVQRVNPEGSLRCLVISTDDNYGEFIAEADTPSIYLGNISTDFNSPTQQNDYMEIAGEFIKNYQHQNRKKSIEEMSEAVSKGQVLTDLQEIYQAAIDGRGDLLIVHQDYQQPVRMKDDRTFDIVSDATEPGVLDDVVSTIAWEVIAKKGNTIFTSQEEIKELGNIVLKTRY</sequence>
<dbReference type="InterPro" id="IPR041289">
    <property type="entry name" value="Bact_RF_family3"/>
</dbReference>
<accession>A0ABX1WP38</accession>
<evidence type="ECO:0000313" key="1">
    <source>
        <dbReference type="EMBL" id="NOJ76258.1"/>
    </source>
</evidence>